<feature type="transmembrane region" description="Helical" evidence="7">
    <location>
        <begin position="65"/>
        <end position="89"/>
    </location>
</feature>
<dbReference type="RefSeq" id="WP_006490014.1">
    <property type="nucleotide sequence ID" value="NZ_DAIMLB010000061.1"/>
</dbReference>
<evidence type="ECO:0000313" key="10">
    <source>
        <dbReference type="Proteomes" id="UP000054092"/>
    </source>
</evidence>
<keyword evidence="5 7" id="KW-1133">Transmembrane helix</keyword>
<keyword evidence="9" id="KW-0762">Sugar transport</keyword>
<comment type="caution">
    <text evidence="9">The sequence shown here is derived from an EMBL/GenBank/DDBJ whole genome shotgun (WGS) entry which is preliminary data.</text>
</comment>
<dbReference type="InterPro" id="IPR000515">
    <property type="entry name" value="MetI-like"/>
</dbReference>
<evidence type="ECO:0000259" key="8">
    <source>
        <dbReference type="PROSITE" id="PS50928"/>
    </source>
</evidence>
<keyword evidence="4 7" id="KW-0812">Transmembrane</keyword>
<evidence type="ECO:0000256" key="1">
    <source>
        <dbReference type="ARBA" id="ARBA00004651"/>
    </source>
</evidence>
<dbReference type="Gene3D" id="1.10.3720.10">
    <property type="entry name" value="MetI-like"/>
    <property type="match status" value="1"/>
</dbReference>
<comment type="subcellular location">
    <subcellularLocation>
        <location evidence="1 7">Cell membrane</location>
        <topology evidence="1 7">Multi-pass membrane protein</topology>
    </subcellularLocation>
</comment>
<dbReference type="SUPFAM" id="SSF161098">
    <property type="entry name" value="MetI-like"/>
    <property type="match status" value="1"/>
</dbReference>
<organism evidence="9 10">
    <name type="scientific">Mesotoga prima</name>
    <dbReference type="NCBI Taxonomy" id="1184387"/>
    <lineage>
        <taxon>Bacteria</taxon>
        <taxon>Thermotogati</taxon>
        <taxon>Thermotogota</taxon>
        <taxon>Thermotogae</taxon>
        <taxon>Kosmotogales</taxon>
        <taxon>Kosmotogaceae</taxon>
        <taxon>Mesotoga</taxon>
    </lineage>
</organism>
<evidence type="ECO:0000256" key="3">
    <source>
        <dbReference type="ARBA" id="ARBA00022475"/>
    </source>
</evidence>
<dbReference type="GO" id="GO:0005886">
    <property type="term" value="C:plasma membrane"/>
    <property type="evidence" value="ECO:0007669"/>
    <property type="project" value="UniProtKB-SubCell"/>
</dbReference>
<feature type="domain" description="ABC transmembrane type-1" evidence="8">
    <location>
        <begin position="66"/>
        <end position="258"/>
    </location>
</feature>
<dbReference type="GeneID" id="87108084"/>
<reference evidence="10" key="1">
    <citation type="journal article" date="2015" name="MBio">
        <title>Genome-Resolved Metagenomic Analysis Reveals Roles for Candidate Phyla and Other Microbial Community Members in Biogeochemical Transformations in Oil Reservoirs.</title>
        <authorList>
            <person name="Hu P."/>
            <person name="Tom L."/>
            <person name="Singh A."/>
            <person name="Thomas B.C."/>
            <person name="Baker B.J."/>
            <person name="Piceno Y.M."/>
            <person name="Andersen G.L."/>
            <person name="Banfield J.F."/>
        </authorList>
    </citation>
    <scope>NUCLEOTIDE SEQUENCE [LARGE SCALE GENOMIC DNA]</scope>
</reference>
<evidence type="ECO:0000256" key="6">
    <source>
        <dbReference type="ARBA" id="ARBA00023136"/>
    </source>
</evidence>
<keyword evidence="6 7" id="KW-0472">Membrane</keyword>
<feature type="transmembrane region" description="Helical" evidence="7">
    <location>
        <begin position="101"/>
        <end position="122"/>
    </location>
</feature>
<name>A0A101HLZ1_9BACT</name>
<comment type="similarity">
    <text evidence="7">Belongs to the binding-protein-dependent transport system permease family.</text>
</comment>
<dbReference type="PATRIC" id="fig|1184387.3.peg.1905"/>
<evidence type="ECO:0000256" key="4">
    <source>
        <dbReference type="ARBA" id="ARBA00022692"/>
    </source>
</evidence>
<proteinExistence type="inferred from homology"/>
<feature type="transmembrane region" description="Helical" evidence="7">
    <location>
        <begin position="134"/>
        <end position="157"/>
    </location>
</feature>
<dbReference type="AlphaFoldDB" id="A0A101HLZ1"/>
<keyword evidence="3" id="KW-1003">Cell membrane</keyword>
<dbReference type="PROSITE" id="PS50928">
    <property type="entry name" value="ABC_TM1"/>
    <property type="match status" value="1"/>
</dbReference>
<evidence type="ECO:0000256" key="2">
    <source>
        <dbReference type="ARBA" id="ARBA00022448"/>
    </source>
</evidence>
<evidence type="ECO:0000256" key="7">
    <source>
        <dbReference type="RuleBase" id="RU363032"/>
    </source>
</evidence>
<dbReference type="PANTHER" id="PTHR43744">
    <property type="entry name" value="ABC TRANSPORTER PERMEASE PROTEIN MG189-RELATED-RELATED"/>
    <property type="match status" value="1"/>
</dbReference>
<gene>
    <name evidence="9" type="ORF">XD94_1434</name>
</gene>
<feature type="transmembrane region" description="Helical" evidence="7">
    <location>
        <begin position="237"/>
        <end position="258"/>
    </location>
</feature>
<dbReference type="Proteomes" id="UP000054092">
    <property type="component" value="Unassembled WGS sequence"/>
</dbReference>
<evidence type="ECO:0000256" key="5">
    <source>
        <dbReference type="ARBA" id="ARBA00022989"/>
    </source>
</evidence>
<dbReference type="Pfam" id="PF00528">
    <property type="entry name" value="BPD_transp_1"/>
    <property type="match status" value="1"/>
</dbReference>
<dbReference type="GO" id="GO:0055085">
    <property type="term" value="P:transmembrane transport"/>
    <property type="evidence" value="ECO:0007669"/>
    <property type="project" value="InterPro"/>
</dbReference>
<dbReference type="EMBL" id="LGGP01000278">
    <property type="protein sequence ID" value="KUK79263.1"/>
    <property type="molecule type" value="Genomic_DNA"/>
</dbReference>
<accession>A0A101HLZ1</accession>
<protein>
    <submittedName>
        <fullName evidence="9">ABC-type sugar transport system, permease component</fullName>
    </submittedName>
</protein>
<feature type="transmembrane region" description="Helical" evidence="7">
    <location>
        <begin position="178"/>
        <end position="200"/>
    </location>
</feature>
<dbReference type="CDD" id="cd06261">
    <property type="entry name" value="TM_PBP2"/>
    <property type="match status" value="1"/>
</dbReference>
<feature type="transmembrane region" description="Helical" evidence="7">
    <location>
        <begin position="5"/>
        <end position="25"/>
    </location>
</feature>
<keyword evidence="2 7" id="KW-0813">Transport</keyword>
<evidence type="ECO:0000313" key="9">
    <source>
        <dbReference type="EMBL" id="KUK79263.1"/>
    </source>
</evidence>
<dbReference type="PANTHER" id="PTHR43744:SF8">
    <property type="entry name" value="SN-GLYCEROL-3-PHOSPHATE TRANSPORT SYSTEM PERMEASE PROTEIN UGPE"/>
    <property type="match status" value="1"/>
</dbReference>
<sequence>MSKKLFITLIIISIIFVIPIYWAAITSFKPSSEVLSYPPSLVPKQPTLAQFTKLFTAGDSIFTRYVLNTFILCGLSIGMVLILSIMGGYSLSKLAFKGSNIIFVIILSIMMVPYQSLLIPLYDLMNAMGLLDSLFGVSLIYTTYSMPFCIFMMKNYFSSLPNTLRESALIDGASEMRILFKVHLPLALPAIATVIVYVFLMTWNDFILALNFTSSNDVRNIQVGITLFATTRFTRDWGLINAGATFSIIPSILVFLLLQKYYVEGMTAGTNKE</sequence>
<dbReference type="InterPro" id="IPR035906">
    <property type="entry name" value="MetI-like_sf"/>
</dbReference>